<evidence type="ECO:0000313" key="14">
    <source>
        <dbReference type="WBParaSite" id="HDID_0000764701-mRNA-1"/>
    </source>
</evidence>
<feature type="compositionally biased region" description="Polar residues" evidence="10">
    <location>
        <begin position="869"/>
        <end position="887"/>
    </location>
</feature>
<dbReference type="InterPro" id="IPR019680">
    <property type="entry name" value="Mediator_Med1"/>
</dbReference>
<feature type="region of interest" description="Disordered" evidence="10">
    <location>
        <begin position="1301"/>
        <end position="1341"/>
    </location>
</feature>
<evidence type="ECO:0000256" key="6">
    <source>
        <dbReference type="ARBA" id="ARBA00023163"/>
    </source>
</evidence>
<dbReference type="WBParaSite" id="HDID_0000764701-mRNA-1">
    <property type="protein sequence ID" value="HDID_0000764701-mRNA-1"/>
    <property type="gene ID" value="HDID_0000764701"/>
</dbReference>
<evidence type="ECO:0000256" key="7">
    <source>
        <dbReference type="ARBA" id="ARBA00023242"/>
    </source>
</evidence>
<feature type="region of interest" description="Disordered" evidence="10">
    <location>
        <begin position="962"/>
        <end position="1002"/>
    </location>
</feature>
<feature type="compositionally biased region" description="Pro residues" evidence="10">
    <location>
        <begin position="1512"/>
        <end position="1522"/>
    </location>
</feature>
<sequence>MSYPPHPTHSDNLTAYRQVIENGISSISRFRSNAPPDLYRQHVRFATLRNQLFILAQHYDLQLADTGPLLPPGASSSGGIAWRLAADCFSVVISAIPADGYSLPPGTTPPEDYPVSVAAVHFEFNQDKPIECSVLTEDIRKRIYYSLWKHVKNLIALYNLPGEIAQRCRAYLCLQALEQDLIALTTAVSNHLPHPATPMSLELTGGSSMKVANTSRDVECLAQSINGSAVGQVVPRTGGCFSCLTYYISPARRLQVLEEIHSRPPTGLKEGSESGMLDGYCASVGLRATANRAQHSLPLVSLVNLTKDADGYNVAQFTTADNITRVTLAAEFFLKLNPPLLFDIDSITEVEAITKIPMDSIRKQEPQSLRYILLCQREQEGLASIDPHFILPNRTQHSYHVLSNSLRGYLVGEIAFTCPSQLPPLIQLLRQKASWLLFISISVVVNILYRFLDPELTFHFKVGLPSQKTIIVNLMHPLWDTRMVEVSIDIGDLGVSGARLSGAVIPEYMRRQFDMEPNERMGSEEWFNPTAILSQTHNLPIAMTWLLIRLGCPATRVLTELFPYSGSPTPKKEAKEFNNNKIHRSNLQSKDLIERAISRLHFSNDAAANGVLSGADKISKQILDEARFFFLSGNVLEGIVYDPTANATPNWPAALQPNQQSLPPPPQLPTQQIPQVSRPPLLPPGVMATTPPSVITPDQLSNSSVPTPKQVPEDTFPTSASNNQGYRSIPIIPGVMATPSFSQSAQSMRPPVVSTPTNHTFKPQTPASCGPSMLVSLLDEDSSPQSLPPPPHVGSSAIPPNRIISSPVSAAIHQQNLPSGSPLSNSNHSAHTPPTYLKSSGSSSDVLNHLLTSSSSTSSTTMNQGSSSGATVNPSQSAATKPASITPSDPLVVVPSKKGRKRRMEPPLGATFISALPTRATAMENMKQSSVKAGMISSSKPPPLTTAAPVAKVSVYDFEDCPPASTTSTTSITPPPPLPSQSSQIPPQLPLQPPSQSKPQPFVFNEVTTTPERTTEMKSSLKFVIKTNRACLTGSNPVLEKASSVPKPRTKTVESKPVAYLKQMQQHLPSTSTTQQYPKKERKKRVSSKIKEAVSVPSSQPSLVMSISSPKVFPTNVVPVAQSPQKKHGLMKNKTGRKKTLSTSSAASEPKRHRLMPLEESQQPLEPTGSLGGGNGTNRLIKGYKIPKVRKLSTTSNTNASPSLNNNQEDSNASQTVSQATTASGSSIISPSATGKAPQRSLLYIVENLREKRAVEQSQSQQTMTSGSSATVNTYAAVDGTNSADDTLPLVDSSENLFEKFGNTATPNKPGVGSSSSVSSSTKRLKSTPPPPPSVYDQKDPRITTLEDTSAEHLALVPDVHLATEPEDNAADAILSLDTHSDSQTPPASMDEESVSAGGLIKAPTDTPDSPTESLSSKAFVALSKIIPVTQESTAQPPSQPTAVPTGPFYHKSLPPGRPGSNATRGGGMPRGTGPRFNHLRGSAGWGSRPFNAPMMPRGASGGGPGSGVWGGPPPGGIPPPSGGNWGSHPLPPRASAPPLYRAPPPSSFGSGGGGQSRQPPSKN</sequence>
<dbReference type="EMBL" id="UYSG01010959">
    <property type="protein sequence ID" value="VDL59963.1"/>
    <property type="molecule type" value="Genomic_DNA"/>
</dbReference>
<organism evidence="14">
    <name type="scientific">Hymenolepis diminuta</name>
    <name type="common">Rat tapeworm</name>
    <dbReference type="NCBI Taxonomy" id="6216"/>
    <lineage>
        <taxon>Eukaryota</taxon>
        <taxon>Metazoa</taxon>
        <taxon>Spiralia</taxon>
        <taxon>Lophotrochozoa</taxon>
        <taxon>Platyhelminthes</taxon>
        <taxon>Cestoda</taxon>
        <taxon>Eucestoda</taxon>
        <taxon>Cyclophyllidea</taxon>
        <taxon>Hymenolepididae</taxon>
        <taxon>Hymenolepis</taxon>
    </lineage>
</organism>
<gene>
    <name evidence="12" type="ORF">HDID_LOCUS7645</name>
</gene>
<feature type="compositionally biased region" description="Polar residues" evidence="10">
    <location>
        <begin position="1407"/>
        <end position="1416"/>
    </location>
</feature>
<dbReference type="GO" id="GO:0045944">
    <property type="term" value="P:positive regulation of transcription by RNA polymerase II"/>
    <property type="evidence" value="ECO:0007669"/>
    <property type="project" value="UniProtKB-ARBA"/>
</dbReference>
<dbReference type="PANTHER" id="PTHR12881:SF10">
    <property type="entry name" value="MEDIATOR OF RNA POLYMERASE II TRANSCRIPTION SUBUNIT 1"/>
    <property type="match status" value="1"/>
</dbReference>
<keyword evidence="4 9" id="KW-0805">Transcription regulation</keyword>
<evidence type="ECO:0000256" key="9">
    <source>
        <dbReference type="RuleBase" id="RU364059"/>
    </source>
</evidence>
<evidence type="ECO:0000256" key="8">
    <source>
        <dbReference type="ARBA" id="ARBA00031254"/>
    </source>
</evidence>
<reference evidence="14" key="1">
    <citation type="submission" date="2016-04" db="UniProtKB">
        <authorList>
            <consortium name="WormBaseParasite"/>
        </authorList>
    </citation>
    <scope>IDENTIFICATION</scope>
</reference>
<feature type="compositionally biased region" description="Polar residues" evidence="10">
    <location>
        <begin position="1066"/>
        <end position="1077"/>
    </location>
</feature>
<feature type="region of interest" description="Disordered" evidence="10">
    <location>
        <begin position="1120"/>
        <end position="1237"/>
    </location>
</feature>
<proteinExistence type="inferred from homology"/>
<dbReference type="InterPro" id="IPR051999">
    <property type="entry name" value="Mediator_complex_subunit_1"/>
</dbReference>
<evidence type="ECO:0000313" key="13">
    <source>
        <dbReference type="Proteomes" id="UP000274504"/>
    </source>
</evidence>
<feature type="region of interest" description="Disordered" evidence="10">
    <location>
        <begin position="694"/>
        <end position="725"/>
    </location>
</feature>
<feature type="compositionally biased region" description="Polar residues" evidence="10">
    <location>
        <begin position="694"/>
        <end position="707"/>
    </location>
</feature>
<feature type="compositionally biased region" description="Gly residues" evidence="10">
    <location>
        <begin position="1500"/>
        <end position="1511"/>
    </location>
</feature>
<evidence type="ECO:0000256" key="2">
    <source>
        <dbReference type="ARBA" id="ARBA00006210"/>
    </source>
</evidence>
<feature type="region of interest" description="Disordered" evidence="10">
    <location>
        <begin position="1066"/>
        <end position="1094"/>
    </location>
</feature>
<feature type="compositionally biased region" description="Polar residues" evidence="10">
    <location>
        <begin position="1430"/>
        <end position="1443"/>
    </location>
</feature>
<evidence type="ECO:0000256" key="1">
    <source>
        <dbReference type="ARBA" id="ARBA00004123"/>
    </source>
</evidence>
<dbReference type="OrthoDB" id="2281547at2759"/>
<feature type="compositionally biased region" description="Low complexity" evidence="10">
    <location>
        <begin position="816"/>
        <end position="829"/>
    </location>
</feature>
<evidence type="ECO:0000256" key="3">
    <source>
        <dbReference type="ARBA" id="ARBA00020612"/>
    </source>
</evidence>
<feature type="compositionally biased region" description="Pro residues" evidence="10">
    <location>
        <begin position="1530"/>
        <end position="1547"/>
    </location>
</feature>
<evidence type="ECO:0000256" key="10">
    <source>
        <dbReference type="SAM" id="MobiDB-lite"/>
    </source>
</evidence>
<dbReference type="Proteomes" id="UP000274504">
    <property type="component" value="Unassembled WGS sequence"/>
</dbReference>
<feature type="region of interest" description="Disordered" evidence="10">
    <location>
        <begin position="814"/>
        <end position="904"/>
    </location>
</feature>
<feature type="region of interest" description="Disordered" evidence="10">
    <location>
        <begin position="650"/>
        <end position="679"/>
    </location>
</feature>
<feature type="compositionally biased region" description="Low complexity" evidence="10">
    <location>
        <begin position="1311"/>
        <end position="1321"/>
    </location>
</feature>
<feature type="region of interest" description="Disordered" evidence="10">
    <location>
        <begin position="740"/>
        <end position="802"/>
    </location>
</feature>
<dbReference type="Pfam" id="PF10744">
    <property type="entry name" value="Med1"/>
    <property type="match status" value="1"/>
</dbReference>
<feature type="compositionally biased region" description="Polar residues" evidence="10">
    <location>
        <begin position="754"/>
        <end position="767"/>
    </location>
</feature>
<keyword evidence="6 9" id="KW-0804">Transcription</keyword>
<feature type="compositionally biased region" description="Low complexity" evidence="10">
    <location>
        <begin position="852"/>
        <end position="868"/>
    </location>
</feature>
<feature type="compositionally biased region" description="Polar residues" evidence="10">
    <location>
        <begin position="837"/>
        <end position="846"/>
    </location>
</feature>
<protein>
    <recommendedName>
        <fullName evidence="3 9">Mediator of RNA polymerase II transcription subunit 1</fullName>
    </recommendedName>
    <alternativeName>
        <fullName evidence="8 9">Mediator complex subunit 1</fullName>
    </alternativeName>
</protein>
<evidence type="ECO:0000256" key="5">
    <source>
        <dbReference type="ARBA" id="ARBA00023159"/>
    </source>
</evidence>
<evidence type="ECO:0000256" key="4">
    <source>
        <dbReference type="ARBA" id="ARBA00023015"/>
    </source>
</evidence>
<dbReference type="PANTHER" id="PTHR12881">
    <property type="entry name" value="MEDIATOR OF RNA POLYMERASE II TRANSCRIPTION SUBUNIT 1"/>
    <property type="match status" value="1"/>
</dbReference>
<evidence type="ECO:0000313" key="12">
    <source>
        <dbReference type="EMBL" id="VDL59963.1"/>
    </source>
</evidence>
<keyword evidence="5 9" id="KW-0010">Activator</keyword>
<feature type="compositionally biased region" description="Polar residues" evidence="10">
    <location>
        <begin position="716"/>
        <end position="725"/>
    </location>
</feature>
<keyword evidence="7 9" id="KW-0539">Nucleus</keyword>
<feature type="region of interest" description="Disordered" evidence="10">
    <location>
        <begin position="1379"/>
        <end position="1416"/>
    </location>
</feature>
<feature type="compositionally biased region" description="Low complexity" evidence="10">
    <location>
        <begin position="962"/>
        <end position="972"/>
    </location>
</feature>
<name>A0A158QEM5_HYMDI</name>
<feature type="domain" description="Mediator complex subunit Med1" evidence="11">
    <location>
        <begin position="152"/>
        <end position="433"/>
    </location>
</feature>
<reference evidence="12 13" key="2">
    <citation type="submission" date="2018-11" db="EMBL/GenBank/DDBJ databases">
        <authorList>
            <consortium name="Pathogen Informatics"/>
        </authorList>
    </citation>
    <scope>NUCLEOTIDE SEQUENCE [LARGE SCALE GENOMIC DNA]</scope>
</reference>
<dbReference type="GO" id="GO:0003712">
    <property type="term" value="F:transcription coregulator activity"/>
    <property type="evidence" value="ECO:0007669"/>
    <property type="project" value="InterPro"/>
</dbReference>
<feature type="region of interest" description="Disordered" evidence="10">
    <location>
        <begin position="1430"/>
        <end position="1564"/>
    </location>
</feature>
<feature type="compositionally biased region" description="Basic residues" evidence="10">
    <location>
        <begin position="1125"/>
        <end position="1140"/>
    </location>
</feature>
<accession>A0A158QEM5</accession>
<evidence type="ECO:0000259" key="11">
    <source>
        <dbReference type="Pfam" id="PF10744"/>
    </source>
</evidence>
<feature type="compositionally biased region" description="Polar residues" evidence="10">
    <location>
        <begin position="1192"/>
        <end position="1233"/>
    </location>
</feature>
<dbReference type="STRING" id="6216.A0A158QEM5"/>
<comment type="function">
    <text evidence="9">Component of the Mediator complex, a coactivator involved in the regulated transcription of nearly all RNA polymerase II-dependent genes. Mediator functions as a bridge to convey information from gene-specific regulatory proteins to the basal RNA polymerase II transcription machinery. Mediator is recruited to promoters by direct interactions with regulatory proteins and serves as a scaffold for the assembly of a functional preinitiation complex with RNA polymerase II and the general transcription factors.</text>
</comment>
<feature type="compositionally biased region" description="Low complexity" evidence="10">
    <location>
        <begin position="650"/>
        <end position="661"/>
    </location>
</feature>
<comment type="similarity">
    <text evidence="2 9">Belongs to the Mediator complex subunit 1 family.</text>
</comment>
<comment type="subcellular location">
    <subcellularLocation>
        <location evidence="1 9">Nucleus</location>
    </subcellularLocation>
</comment>
<dbReference type="GO" id="GO:0016592">
    <property type="term" value="C:mediator complex"/>
    <property type="evidence" value="ECO:0007669"/>
    <property type="project" value="InterPro"/>
</dbReference>